<comment type="caution">
    <text evidence="4">The sequence shown here is derived from an EMBL/GenBank/DDBJ whole genome shotgun (WGS) entry which is preliminary data.</text>
</comment>
<keyword evidence="1" id="KW-1015">Disulfide bond</keyword>
<dbReference type="SUPFAM" id="SSF50494">
    <property type="entry name" value="Trypsin-like serine proteases"/>
    <property type="match status" value="1"/>
</dbReference>
<feature type="signal peptide" evidence="2">
    <location>
        <begin position="1"/>
        <end position="23"/>
    </location>
</feature>
<dbReference type="InterPro" id="IPR009003">
    <property type="entry name" value="Peptidase_S1_PA"/>
</dbReference>
<protein>
    <recommendedName>
        <fullName evidence="3">Peptidase S1 domain-containing protein</fullName>
    </recommendedName>
</protein>
<dbReference type="PROSITE" id="PS00134">
    <property type="entry name" value="TRYPSIN_HIS"/>
    <property type="match status" value="1"/>
</dbReference>
<gene>
    <name evidence="4" type="ORF">GSLYS_00000468001</name>
</gene>
<dbReference type="Proteomes" id="UP001497497">
    <property type="component" value="Unassembled WGS sequence"/>
</dbReference>
<dbReference type="Gene3D" id="2.40.10.10">
    <property type="entry name" value="Trypsin-like serine proteases"/>
    <property type="match status" value="1"/>
</dbReference>
<evidence type="ECO:0000313" key="4">
    <source>
        <dbReference type="EMBL" id="CAL1526291.1"/>
    </source>
</evidence>
<dbReference type="EMBL" id="CAXITT010000003">
    <property type="protein sequence ID" value="CAL1526291.1"/>
    <property type="molecule type" value="Genomic_DNA"/>
</dbReference>
<evidence type="ECO:0000256" key="1">
    <source>
        <dbReference type="ARBA" id="ARBA00023157"/>
    </source>
</evidence>
<dbReference type="PANTHER" id="PTHR24253">
    <property type="entry name" value="TRANSMEMBRANE PROTEASE SERINE"/>
    <property type="match status" value="1"/>
</dbReference>
<dbReference type="InterPro" id="IPR043504">
    <property type="entry name" value="Peptidase_S1_PA_chymotrypsin"/>
</dbReference>
<organism evidence="4 5">
    <name type="scientific">Lymnaea stagnalis</name>
    <name type="common">Great pond snail</name>
    <name type="synonym">Helix stagnalis</name>
    <dbReference type="NCBI Taxonomy" id="6523"/>
    <lineage>
        <taxon>Eukaryota</taxon>
        <taxon>Metazoa</taxon>
        <taxon>Spiralia</taxon>
        <taxon>Lophotrochozoa</taxon>
        <taxon>Mollusca</taxon>
        <taxon>Gastropoda</taxon>
        <taxon>Heterobranchia</taxon>
        <taxon>Euthyneura</taxon>
        <taxon>Panpulmonata</taxon>
        <taxon>Hygrophila</taxon>
        <taxon>Lymnaeoidea</taxon>
        <taxon>Lymnaeidae</taxon>
        <taxon>Lymnaea</taxon>
    </lineage>
</organism>
<reference evidence="4 5" key="1">
    <citation type="submission" date="2024-04" db="EMBL/GenBank/DDBJ databases">
        <authorList>
            <consortium name="Genoscope - CEA"/>
            <person name="William W."/>
        </authorList>
    </citation>
    <scope>NUCLEOTIDE SEQUENCE [LARGE SCALE GENOMIC DNA]</scope>
</reference>
<evidence type="ECO:0000256" key="2">
    <source>
        <dbReference type="SAM" id="SignalP"/>
    </source>
</evidence>
<dbReference type="PANTHER" id="PTHR24253:SF153">
    <property type="entry name" value="SERINE PROTEASE HEPSIN"/>
    <property type="match status" value="1"/>
</dbReference>
<dbReference type="InterPro" id="IPR018114">
    <property type="entry name" value="TRYPSIN_HIS"/>
</dbReference>
<dbReference type="GO" id="GO:0004252">
    <property type="term" value="F:serine-type endopeptidase activity"/>
    <property type="evidence" value="ECO:0007669"/>
    <property type="project" value="InterPro"/>
</dbReference>
<feature type="domain" description="Peptidase S1" evidence="3">
    <location>
        <begin position="151"/>
        <end position="243"/>
    </location>
</feature>
<dbReference type="PROSITE" id="PS50240">
    <property type="entry name" value="TRYPSIN_DOM"/>
    <property type="match status" value="1"/>
</dbReference>
<sequence>MRLTTRIVLLVSVLVSTCPYAQGALATTQPEYARGIDDLRLVLGPNYKLFVAAYWRYLINDCSYVSYKLSDDLVGGYLDKYCLYLTQCPVIYETQSCLIKISVMYVRLACCPEPFEIPTIPPTTPPVTTRADQDKGLKPCSYGQVLPVRKIFGGYEATEGEFPWTAMLLVEGRFLCGCVIVDTTHAITAAHCFDYHVPSSNYEVFAGRYSYDLSIREEGEQRIPVKNFTIHEAYNVRGISNHQ</sequence>
<dbReference type="AlphaFoldDB" id="A0AAV2GZ61"/>
<keyword evidence="5" id="KW-1185">Reference proteome</keyword>
<dbReference type="GO" id="GO:0006508">
    <property type="term" value="P:proteolysis"/>
    <property type="evidence" value="ECO:0007669"/>
    <property type="project" value="InterPro"/>
</dbReference>
<feature type="chain" id="PRO_5043696410" description="Peptidase S1 domain-containing protein" evidence="2">
    <location>
        <begin position="24"/>
        <end position="243"/>
    </location>
</feature>
<keyword evidence="2" id="KW-0732">Signal</keyword>
<evidence type="ECO:0000259" key="3">
    <source>
        <dbReference type="PROSITE" id="PS50240"/>
    </source>
</evidence>
<dbReference type="Pfam" id="PF00089">
    <property type="entry name" value="Trypsin"/>
    <property type="match status" value="1"/>
</dbReference>
<evidence type="ECO:0000313" key="5">
    <source>
        <dbReference type="Proteomes" id="UP001497497"/>
    </source>
</evidence>
<accession>A0AAV2GZ61</accession>
<proteinExistence type="predicted"/>
<name>A0AAV2GZ61_LYMST</name>
<dbReference type="InterPro" id="IPR001254">
    <property type="entry name" value="Trypsin_dom"/>
</dbReference>